<dbReference type="InterPro" id="IPR015425">
    <property type="entry name" value="FH2_Formin"/>
</dbReference>
<evidence type="ECO:0000313" key="3">
    <source>
        <dbReference type="EMBL" id="ETO21205.1"/>
    </source>
</evidence>
<dbReference type="Proteomes" id="UP000023152">
    <property type="component" value="Unassembled WGS sequence"/>
</dbReference>
<evidence type="ECO:0000313" key="4">
    <source>
        <dbReference type="Proteomes" id="UP000023152"/>
    </source>
</evidence>
<feature type="compositionally biased region" description="Basic residues" evidence="1">
    <location>
        <begin position="155"/>
        <end position="167"/>
    </location>
</feature>
<sequence>MSLMEYLVIILNKNDKSALKFVDDFEILGEASRVDVSQLTVDVGKIGSNLHAIKKRIDSKVDQTDRRNLFSDVMSHFLKSSETEYHQLKSRYEKVKSDCVKLAEFLNQGNDIQMEFFKLLNEFRLLFIKAQEAVTQKEKDEEKQRNKERKGQNKPGKKKKTKSKLQSKKSDQDELGGILHKRKGKTAVATILQAADEREKQEMKNKTAEKQVEAVPDTPVKKPLLEVLDEKTEASSMTDGVNILYLCCYFFFSSLSYCF</sequence>
<dbReference type="AlphaFoldDB" id="X6N4I4"/>
<keyword evidence="4" id="KW-1185">Reference proteome</keyword>
<dbReference type="InterPro" id="IPR042201">
    <property type="entry name" value="FH2_Formin_sf"/>
</dbReference>
<proteinExistence type="predicted"/>
<dbReference type="PROSITE" id="PS51444">
    <property type="entry name" value="FH2"/>
    <property type="match status" value="1"/>
</dbReference>
<reference evidence="3 4" key="1">
    <citation type="journal article" date="2013" name="Curr. Biol.">
        <title>The Genome of the Foraminiferan Reticulomyxa filosa.</title>
        <authorList>
            <person name="Glockner G."/>
            <person name="Hulsmann N."/>
            <person name="Schleicher M."/>
            <person name="Noegel A.A."/>
            <person name="Eichinger L."/>
            <person name="Gallinger C."/>
            <person name="Pawlowski J."/>
            <person name="Sierra R."/>
            <person name="Euteneuer U."/>
            <person name="Pillet L."/>
            <person name="Moustafa A."/>
            <person name="Platzer M."/>
            <person name="Groth M."/>
            <person name="Szafranski K."/>
            <person name="Schliwa M."/>
        </authorList>
    </citation>
    <scope>NUCLEOTIDE SEQUENCE [LARGE SCALE GENOMIC DNA]</scope>
</reference>
<dbReference type="PANTHER" id="PTHR46345:SF8">
    <property type="entry name" value="FORMIN 3, ISOFORM B"/>
    <property type="match status" value="1"/>
</dbReference>
<evidence type="ECO:0000259" key="2">
    <source>
        <dbReference type="PROSITE" id="PS51444"/>
    </source>
</evidence>
<protein>
    <submittedName>
        <fullName evidence="3">Intracellular protein transport protein USO1</fullName>
    </submittedName>
</protein>
<name>X6N4I4_RETFI</name>
<feature type="compositionally biased region" description="Basic and acidic residues" evidence="1">
    <location>
        <begin position="136"/>
        <end position="151"/>
    </location>
</feature>
<gene>
    <name evidence="3" type="ORF">RFI_16000</name>
</gene>
<comment type="caution">
    <text evidence="3">The sequence shown here is derived from an EMBL/GenBank/DDBJ whole genome shotgun (WGS) entry which is preliminary data.</text>
</comment>
<evidence type="ECO:0000256" key="1">
    <source>
        <dbReference type="SAM" id="MobiDB-lite"/>
    </source>
</evidence>
<feature type="domain" description="FH2" evidence="2">
    <location>
        <begin position="1"/>
        <end position="153"/>
    </location>
</feature>
<dbReference type="EMBL" id="ASPP01011855">
    <property type="protein sequence ID" value="ETO21205.1"/>
    <property type="molecule type" value="Genomic_DNA"/>
</dbReference>
<dbReference type="Pfam" id="PF02181">
    <property type="entry name" value="FH2"/>
    <property type="match status" value="1"/>
</dbReference>
<dbReference type="PANTHER" id="PTHR46345">
    <property type="entry name" value="INVERTED FORMIN-2"/>
    <property type="match status" value="1"/>
</dbReference>
<accession>X6N4I4</accession>
<dbReference type="Gene3D" id="1.20.58.2220">
    <property type="entry name" value="Formin, FH2 domain"/>
    <property type="match status" value="1"/>
</dbReference>
<dbReference type="OrthoDB" id="1668162at2759"/>
<organism evidence="3 4">
    <name type="scientific">Reticulomyxa filosa</name>
    <dbReference type="NCBI Taxonomy" id="46433"/>
    <lineage>
        <taxon>Eukaryota</taxon>
        <taxon>Sar</taxon>
        <taxon>Rhizaria</taxon>
        <taxon>Retaria</taxon>
        <taxon>Foraminifera</taxon>
        <taxon>Monothalamids</taxon>
        <taxon>Reticulomyxidae</taxon>
        <taxon>Reticulomyxa</taxon>
    </lineage>
</organism>
<dbReference type="SUPFAM" id="SSF101447">
    <property type="entry name" value="Formin homology 2 domain (FH2 domain)"/>
    <property type="match status" value="1"/>
</dbReference>
<feature type="region of interest" description="Disordered" evidence="1">
    <location>
        <begin position="136"/>
        <end position="176"/>
    </location>
</feature>